<dbReference type="InterPro" id="IPR050595">
    <property type="entry name" value="Bact_response_regulator"/>
</dbReference>
<dbReference type="AlphaFoldDB" id="A0A4R6Y703"/>
<dbReference type="PANTHER" id="PTHR44591:SF25">
    <property type="entry name" value="CHEMOTAXIS TWO-COMPONENT RESPONSE REGULATOR"/>
    <property type="match status" value="1"/>
</dbReference>
<dbReference type="GO" id="GO:0000160">
    <property type="term" value="P:phosphorelay signal transduction system"/>
    <property type="evidence" value="ECO:0007669"/>
    <property type="project" value="InterPro"/>
</dbReference>
<dbReference type="CDD" id="cd06170">
    <property type="entry name" value="LuxR_C_like"/>
    <property type="match status" value="1"/>
</dbReference>
<evidence type="ECO:0000256" key="1">
    <source>
        <dbReference type="ARBA" id="ARBA00022553"/>
    </source>
</evidence>
<evidence type="ECO:0000313" key="6">
    <source>
        <dbReference type="EMBL" id="TDR30414.1"/>
    </source>
</evidence>
<dbReference type="InterPro" id="IPR016032">
    <property type="entry name" value="Sig_transdc_resp-reg_C-effctor"/>
</dbReference>
<evidence type="ECO:0000259" key="5">
    <source>
        <dbReference type="PROSITE" id="PS50110"/>
    </source>
</evidence>
<dbReference type="SMART" id="SM00421">
    <property type="entry name" value="HTH_LUXR"/>
    <property type="match status" value="1"/>
</dbReference>
<name>A0A4R6Y703_9BURK</name>
<accession>A0A4R6Y703</accession>
<dbReference type="PRINTS" id="PR00038">
    <property type="entry name" value="HTHLUXR"/>
</dbReference>
<evidence type="ECO:0000256" key="2">
    <source>
        <dbReference type="ARBA" id="ARBA00023125"/>
    </source>
</evidence>
<protein>
    <submittedName>
        <fullName evidence="6">LuxR family two component transcriptional regulator</fullName>
    </submittedName>
</protein>
<reference evidence="6 7" key="1">
    <citation type="submission" date="2019-03" db="EMBL/GenBank/DDBJ databases">
        <title>Genomic Encyclopedia of Type Strains, Phase IV (KMG-IV): sequencing the most valuable type-strain genomes for metagenomic binning, comparative biology and taxonomic classification.</title>
        <authorList>
            <person name="Goeker M."/>
        </authorList>
    </citation>
    <scope>NUCLEOTIDE SEQUENCE [LARGE SCALE GENOMIC DNA]</scope>
    <source>
        <strain evidence="6 7">DSM 102852</strain>
    </source>
</reference>
<evidence type="ECO:0000256" key="3">
    <source>
        <dbReference type="PROSITE-ProRule" id="PRU00169"/>
    </source>
</evidence>
<dbReference type="SUPFAM" id="SSF46894">
    <property type="entry name" value="C-terminal effector domain of the bipartite response regulators"/>
    <property type="match status" value="1"/>
</dbReference>
<dbReference type="PROSITE" id="PS50110">
    <property type="entry name" value="RESPONSE_REGULATORY"/>
    <property type="match status" value="1"/>
</dbReference>
<dbReference type="InterPro" id="IPR011006">
    <property type="entry name" value="CheY-like_superfamily"/>
</dbReference>
<dbReference type="SUPFAM" id="SSF52172">
    <property type="entry name" value="CheY-like"/>
    <property type="match status" value="1"/>
</dbReference>
<feature type="domain" description="Response regulatory" evidence="5">
    <location>
        <begin position="1"/>
        <end position="116"/>
    </location>
</feature>
<dbReference type="EMBL" id="SNZE01000021">
    <property type="protein sequence ID" value="TDR30414.1"/>
    <property type="molecule type" value="Genomic_DNA"/>
</dbReference>
<evidence type="ECO:0000259" key="4">
    <source>
        <dbReference type="PROSITE" id="PS50043"/>
    </source>
</evidence>
<dbReference type="InterPro" id="IPR001789">
    <property type="entry name" value="Sig_transdc_resp-reg_receiver"/>
</dbReference>
<proteinExistence type="predicted"/>
<dbReference type="InterPro" id="IPR036388">
    <property type="entry name" value="WH-like_DNA-bd_sf"/>
</dbReference>
<comment type="caution">
    <text evidence="6">The sequence shown here is derived from an EMBL/GenBank/DDBJ whole genome shotgun (WGS) entry which is preliminary data.</text>
</comment>
<dbReference type="Proteomes" id="UP000294480">
    <property type="component" value="Unassembled WGS sequence"/>
</dbReference>
<dbReference type="SMART" id="SM00448">
    <property type="entry name" value="REC"/>
    <property type="match status" value="1"/>
</dbReference>
<keyword evidence="2" id="KW-0238">DNA-binding</keyword>
<keyword evidence="7" id="KW-1185">Reference proteome</keyword>
<keyword evidence="1 3" id="KW-0597">Phosphoprotein</keyword>
<feature type="modified residue" description="4-aspartylphosphate" evidence="3">
    <location>
        <position position="51"/>
    </location>
</feature>
<sequence length="193" mass="21973">MIYIIDDNDEMRRSLSSALKNMEYSTIEFSSAIDFLDKVESPAVPAVILLDMQMVNMSGIELQERLIAKQCHTPIIFISGESRPQQIIDSLHNGAYRFLLKPFDLTLLKELIDKALTWDKEKNMLVTAYSSLTAREKEVFVALANGKMVKQIALEREVSESVIKLHKAQVMKKFDIKSLQALTSIYNKLDLDS</sequence>
<organism evidence="6 7">
    <name type="scientific">Hydromonas duriensis</name>
    <dbReference type="NCBI Taxonomy" id="1527608"/>
    <lineage>
        <taxon>Bacteria</taxon>
        <taxon>Pseudomonadati</taxon>
        <taxon>Pseudomonadota</taxon>
        <taxon>Betaproteobacteria</taxon>
        <taxon>Burkholderiales</taxon>
        <taxon>Burkholderiaceae</taxon>
        <taxon>Hydromonas</taxon>
    </lineage>
</organism>
<dbReference type="InterPro" id="IPR000792">
    <property type="entry name" value="Tscrpt_reg_LuxR_C"/>
</dbReference>
<dbReference type="RefSeq" id="WP_133621196.1">
    <property type="nucleotide sequence ID" value="NZ_SNZE01000021.1"/>
</dbReference>
<dbReference type="Pfam" id="PF00072">
    <property type="entry name" value="Response_reg"/>
    <property type="match status" value="1"/>
</dbReference>
<dbReference type="OrthoDB" id="9802186at2"/>
<dbReference type="GO" id="GO:0006355">
    <property type="term" value="P:regulation of DNA-templated transcription"/>
    <property type="evidence" value="ECO:0007669"/>
    <property type="project" value="InterPro"/>
</dbReference>
<dbReference type="Gene3D" id="3.40.50.2300">
    <property type="match status" value="1"/>
</dbReference>
<gene>
    <name evidence="6" type="ORF">DFR44_12131</name>
</gene>
<dbReference type="Pfam" id="PF00196">
    <property type="entry name" value="GerE"/>
    <property type="match status" value="1"/>
</dbReference>
<dbReference type="GO" id="GO:0003677">
    <property type="term" value="F:DNA binding"/>
    <property type="evidence" value="ECO:0007669"/>
    <property type="project" value="UniProtKB-KW"/>
</dbReference>
<dbReference type="Gene3D" id="1.10.10.10">
    <property type="entry name" value="Winged helix-like DNA-binding domain superfamily/Winged helix DNA-binding domain"/>
    <property type="match status" value="1"/>
</dbReference>
<dbReference type="PANTHER" id="PTHR44591">
    <property type="entry name" value="STRESS RESPONSE REGULATOR PROTEIN 1"/>
    <property type="match status" value="1"/>
</dbReference>
<feature type="domain" description="HTH luxR-type" evidence="4">
    <location>
        <begin position="125"/>
        <end position="190"/>
    </location>
</feature>
<evidence type="ECO:0000313" key="7">
    <source>
        <dbReference type="Proteomes" id="UP000294480"/>
    </source>
</evidence>
<dbReference type="PROSITE" id="PS50043">
    <property type="entry name" value="HTH_LUXR_2"/>
    <property type="match status" value="1"/>
</dbReference>